<protein>
    <recommendedName>
        <fullName evidence="4">Non-haem dioxygenase N-terminal domain-containing protein</fullName>
    </recommendedName>
</protein>
<feature type="domain" description="Non-haem dioxygenase N-terminal" evidence="4">
    <location>
        <begin position="91"/>
        <end position="206"/>
    </location>
</feature>
<reference evidence="5 6" key="1">
    <citation type="submission" date="2013-09" db="EMBL/GenBank/DDBJ databases">
        <title>Corchorus capsularis genome sequencing.</title>
        <authorList>
            <person name="Alam M."/>
            <person name="Haque M.S."/>
            <person name="Islam M.S."/>
            <person name="Emdad E.M."/>
            <person name="Islam M.M."/>
            <person name="Ahmed B."/>
            <person name="Halim A."/>
            <person name="Hossen Q.M.M."/>
            <person name="Hossain M.Z."/>
            <person name="Ahmed R."/>
            <person name="Khan M.M."/>
            <person name="Islam R."/>
            <person name="Rashid M.M."/>
            <person name="Khan S.A."/>
            <person name="Rahman M.S."/>
            <person name="Alam M."/>
        </authorList>
    </citation>
    <scope>NUCLEOTIDE SEQUENCE [LARGE SCALE GENOMIC DNA]</scope>
    <source>
        <strain evidence="6">cv. CVL-1</strain>
        <tissue evidence="5">Whole seedling</tissue>
    </source>
</reference>
<keyword evidence="3" id="KW-0732">Signal</keyword>
<keyword evidence="2" id="KW-0408">Iron</keyword>
<evidence type="ECO:0000313" key="5">
    <source>
        <dbReference type="EMBL" id="OMO82318.1"/>
    </source>
</evidence>
<dbReference type="Gramene" id="OMO82318">
    <property type="protein sequence ID" value="OMO82318"/>
    <property type="gene ID" value="CCACVL1_11987"/>
</dbReference>
<evidence type="ECO:0000256" key="3">
    <source>
        <dbReference type="SAM" id="SignalP"/>
    </source>
</evidence>
<gene>
    <name evidence="5" type="ORF">CCACVL1_11987</name>
</gene>
<name>A0A1R3II92_COCAP</name>
<evidence type="ECO:0000259" key="4">
    <source>
        <dbReference type="Pfam" id="PF14226"/>
    </source>
</evidence>
<organism evidence="5 6">
    <name type="scientific">Corchorus capsularis</name>
    <name type="common">Jute</name>
    <dbReference type="NCBI Taxonomy" id="210143"/>
    <lineage>
        <taxon>Eukaryota</taxon>
        <taxon>Viridiplantae</taxon>
        <taxon>Streptophyta</taxon>
        <taxon>Embryophyta</taxon>
        <taxon>Tracheophyta</taxon>
        <taxon>Spermatophyta</taxon>
        <taxon>Magnoliopsida</taxon>
        <taxon>eudicotyledons</taxon>
        <taxon>Gunneridae</taxon>
        <taxon>Pentapetalae</taxon>
        <taxon>rosids</taxon>
        <taxon>malvids</taxon>
        <taxon>Malvales</taxon>
        <taxon>Malvaceae</taxon>
        <taxon>Grewioideae</taxon>
        <taxon>Apeibeae</taxon>
        <taxon>Corchorus</taxon>
    </lineage>
</organism>
<dbReference type="EMBL" id="AWWV01010031">
    <property type="protein sequence ID" value="OMO82318.1"/>
    <property type="molecule type" value="Genomic_DNA"/>
</dbReference>
<dbReference type="AlphaFoldDB" id="A0A1R3II92"/>
<evidence type="ECO:0000256" key="1">
    <source>
        <dbReference type="ARBA" id="ARBA00022723"/>
    </source>
</evidence>
<dbReference type="PANTHER" id="PTHR31953">
    <property type="entry name" value="BETA-FRUCTOFURANOSIDASE, INSOLUBLE ISOENZYME CWINV1-RELATED"/>
    <property type="match status" value="1"/>
</dbReference>
<dbReference type="InterPro" id="IPR027443">
    <property type="entry name" value="IPNS-like_sf"/>
</dbReference>
<keyword evidence="6" id="KW-1185">Reference proteome</keyword>
<dbReference type="OrthoDB" id="1177052at2759"/>
<evidence type="ECO:0000256" key="2">
    <source>
        <dbReference type="ARBA" id="ARBA00023004"/>
    </source>
</evidence>
<dbReference type="GO" id="GO:0046872">
    <property type="term" value="F:metal ion binding"/>
    <property type="evidence" value="ECO:0007669"/>
    <property type="project" value="UniProtKB-KW"/>
</dbReference>
<dbReference type="Pfam" id="PF14226">
    <property type="entry name" value="DIOX_N"/>
    <property type="match status" value="1"/>
</dbReference>
<keyword evidence="1" id="KW-0479">Metal-binding</keyword>
<accession>A0A1R3II92</accession>
<feature type="signal peptide" evidence="3">
    <location>
        <begin position="1"/>
        <end position="15"/>
    </location>
</feature>
<evidence type="ECO:0000313" key="6">
    <source>
        <dbReference type="Proteomes" id="UP000188268"/>
    </source>
</evidence>
<dbReference type="Gene3D" id="2.60.120.330">
    <property type="entry name" value="B-lactam Antibiotic, Isopenicillin N Synthase, Chain"/>
    <property type="match status" value="1"/>
</dbReference>
<feature type="chain" id="PRO_5012141943" description="Non-haem dioxygenase N-terminal domain-containing protein" evidence="3">
    <location>
        <begin position="16"/>
        <end position="408"/>
    </location>
</feature>
<dbReference type="STRING" id="210143.A0A1R3II92"/>
<sequence length="408" mass="46497">MFFLALEVFMALARHKSLWPPQDRNPDSATIIDVTLSYNQIKDIQEFDHTKNGVKGFKDLGKTSIPKFFIQPPEILSTLNAPSQTNTSNIIPVINLENINSQTHRPKIFEQIQEVAREWGFFQVINHEIPISVMEETIQAFISFHEQPGEVKAKYYDRENGSYSSNIDVYHAKTATWHDYLKFWMAPEEQAVKVEDIPEILGTNIWLTRAWLIIGVDLDLIMGTSMLPSHFLWGWANESDTVIDDVAKGWAIVQAIPRKADVDVSFSIPNMEKAEPFDPSWTNAQDLCGLKGSKVQGGVGPFGLLILSSRGLEEYTPIFFKLSRTQNSPRTSEMDDNVPYFEDDVRKMQFLRRFGADDQGGTPWYLPPQEGTRRAAVPQHAALLGRQMPRRAALGGRYMHFFNIFINK</sequence>
<proteinExistence type="predicted"/>
<dbReference type="InterPro" id="IPR026992">
    <property type="entry name" value="DIOX_N"/>
</dbReference>
<comment type="caution">
    <text evidence="5">The sequence shown here is derived from an EMBL/GenBank/DDBJ whole genome shotgun (WGS) entry which is preliminary data.</text>
</comment>
<dbReference type="InterPro" id="IPR050551">
    <property type="entry name" value="Fructan_Metab_Enzymes"/>
</dbReference>
<dbReference type="SUPFAM" id="SSF51197">
    <property type="entry name" value="Clavaminate synthase-like"/>
    <property type="match status" value="1"/>
</dbReference>
<dbReference type="Gene3D" id="2.60.120.560">
    <property type="entry name" value="Exo-inulinase, domain 1"/>
    <property type="match status" value="1"/>
</dbReference>
<dbReference type="Proteomes" id="UP000188268">
    <property type="component" value="Unassembled WGS sequence"/>
</dbReference>